<proteinExistence type="predicted"/>
<dbReference type="Proteomes" id="UP001620626">
    <property type="component" value="Unassembled WGS sequence"/>
</dbReference>
<dbReference type="Pfam" id="PF03221">
    <property type="entry name" value="HTH_Tnp_Tc5"/>
    <property type="match status" value="1"/>
</dbReference>
<dbReference type="InterPro" id="IPR009057">
    <property type="entry name" value="Homeodomain-like_sf"/>
</dbReference>
<dbReference type="InterPro" id="IPR018586">
    <property type="entry name" value="Brinker_DNA-bd"/>
</dbReference>
<protein>
    <recommendedName>
        <fullName evidence="4">HTH CENPB-type domain-containing protein</fullName>
    </recommendedName>
</protein>
<keyword evidence="6" id="KW-1185">Reference proteome</keyword>
<evidence type="ECO:0000256" key="2">
    <source>
        <dbReference type="ARBA" id="ARBA00023125"/>
    </source>
</evidence>
<dbReference type="GO" id="GO:0003677">
    <property type="term" value="F:DNA binding"/>
    <property type="evidence" value="ECO:0007669"/>
    <property type="project" value="UniProtKB-KW"/>
</dbReference>
<evidence type="ECO:0000259" key="4">
    <source>
        <dbReference type="PROSITE" id="PS51253"/>
    </source>
</evidence>
<sequence length="277" mass="31289">MNSLEGSAESSSTKILCCWCNNPSPNANHCKKCSKPCHSVPPCSFAIDDEGNGATVTCFNCWLIFENAVDSNAIKPNEYDAKSHDNSTMAQFADTLLNVREDNEDNSAPKLAKNPRKRRVFTIKEKLDILEFAKNSSVHAASRQFNVDRSSIQDWKRQETELRQMESEKRKRLMGGGRKVCDPKFDETLSNWVRELRAQKVRVTRNMIVAQAQQLSTNYKSMNNFTASNGWLERFMQRHNFSLRTSTGPFETEPSKANGGQMDAGSDPSICVFDAHF</sequence>
<evidence type="ECO:0000256" key="3">
    <source>
        <dbReference type="SAM" id="MobiDB-lite"/>
    </source>
</evidence>
<keyword evidence="2" id="KW-0238">DNA-binding</keyword>
<accession>A0ABD2JNW8</accession>
<organism evidence="5 6">
    <name type="scientific">Heterodera trifolii</name>
    <dbReference type="NCBI Taxonomy" id="157864"/>
    <lineage>
        <taxon>Eukaryota</taxon>
        <taxon>Metazoa</taxon>
        <taxon>Ecdysozoa</taxon>
        <taxon>Nematoda</taxon>
        <taxon>Chromadorea</taxon>
        <taxon>Rhabditida</taxon>
        <taxon>Tylenchina</taxon>
        <taxon>Tylenchomorpha</taxon>
        <taxon>Tylenchoidea</taxon>
        <taxon>Heteroderidae</taxon>
        <taxon>Heteroderinae</taxon>
        <taxon>Heterodera</taxon>
    </lineage>
</organism>
<dbReference type="InterPro" id="IPR006600">
    <property type="entry name" value="HTH_CenpB_DNA-bd_dom"/>
</dbReference>
<dbReference type="AlphaFoldDB" id="A0ABD2JNW8"/>
<feature type="domain" description="HTH CENPB-type" evidence="4">
    <location>
        <begin position="173"/>
        <end position="245"/>
    </location>
</feature>
<evidence type="ECO:0000313" key="6">
    <source>
        <dbReference type="Proteomes" id="UP001620626"/>
    </source>
</evidence>
<gene>
    <name evidence="5" type="ORF">niasHT_028190</name>
</gene>
<reference evidence="5 6" key="1">
    <citation type="submission" date="2024-10" db="EMBL/GenBank/DDBJ databases">
        <authorList>
            <person name="Kim D."/>
        </authorList>
    </citation>
    <scope>NUCLEOTIDE SEQUENCE [LARGE SCALE GENOMIC DNA]</scope>
    <source>
        <strain evidence="5">BH-2024</strain>
    </source>
</reference>
<name>A0ABD2JNW8_9BILA</name>
<dbReference type="Pfam" id="PF09607">
    <property type="entry name" value="BrkDBD"/>
    <property type="match status" value="1"/>
</dbReference>
<dbReference type="SMART" id="SM00674">
    <property type="entry name" value="CENPB"/>
    <property type="match status" value="1"/>
</dbReference>
<evidence type="ECO:0000256" key="1">
    <source>
        <dbReference type="ARBA" id="ARBA00004123"/>
    </source>
</evidence>
<dbReference type="EMBL" id="JBICBT010000924">
    <property type="protein sequence ID" value="KAL3092312.1"/>
    <property type="molecule type" value="Genomic_DNA"/>
</dbReference>
<evidence type="ECO:0000313" key="5">
    <source>
        <dbReference type="EMBL" id="KAL3092312.1"/>
    </source>
</evidence>
<dbReference type="Gene3D" id="1.10.10.60">
    <property type="entry name" value="Homeodomain-like"/>
    <property type="match status" value="2"/>
</dbReference>
<comment type="caution">
    <text evidence="5">The sequence shown here is derived from an EMBL/GenBank/DDBJ whole genome shotgun (WGS) entry which is preliminary data.</text>
</comment>
<dbReference type="InterPro" id="IPR050863">
    <property type="entry name" value="CenT-Element_Derived"/>
</dbReference>
<dbReference type="PANTHER" id="PTHR19303">
    <property type="entry name" value="TRANSPOSON"/>
    <property type="match status" value="1"/>
</dbReference>
<dbReference type="SUPFAM" id="SSF46689">
    <property type="entry name" value="Homeodomain-like"/>
    <property type="match status" value="2"/>
</dbReference>
<comment type="subcellular location">
    <subcellularLocation>
        <location evidence="1">Nucleus</location>
    </subcellularLocation>
</comment>
<dbReference type="PROSITE" id="PS51253">
    <property type="entry name" value="HTH_CENPB"/>
    <property type="match status" value="1"/>
</dbReference>
<dbReference type="GO" id="GO:0005634">
    <property type="term" value="C:nucleus"/>
    <property type="evidence" value="ECO:0007669"/>
    <property type="project" value="UniProtKB-SubCell"/>
</dbReference>
<feature type="region of interest" description="Disordered" evidence="3">
    <location>
        <begin position="246"/>
        <end position="265"/>
    </location>
</feature>